<dbReference type="GO" id="GO:0016879">
    <property type="term" value="F:ligase activity, forming carbon-nitrogen bonds"/>
    <property type="evidence" value="ECO:0007669"/>
    <property type="project" value="TreeGrafter"/>
</dbReference>
<organism evidence="3 4">
    <name type="scientific">Inquilinus limosus MP06</name>
    <dbReference type="NCBI Taxonomy" id="1398085"/>
    <lineage>
        <taxon>Bacteria</taxon>
        <taxon>Pseudomonadati</taxon>
        <taxon>Pseudomonadota</taxon>
        <taxon>Alphaproteobacteria</taxon>
        <taxon>Rhodospirillales</taxon>
        <taxon>Rhodospirillaceae</taxon>
        <taxon>Inquilinus</taxon>
    </lineage>
</organism>
<dbReference type="InterPro" id="IPR013815">
    <property type="entry name" value="ATP_grasp_subdomain_1"/>
</dbReference>
<name>A0A0A0D1F7_9PROT</name>
<sequence>MSGWIIVVDRIGDFKGDPDGRQLVTARDYIARPQMLKTGDAKVINLTRSTAYMTRGYYVSLLAEARAHRVIPMVETILDLGQKTLYKIALPDLEDDLNRRIKRLSVPPGGPFKVIICFGRADDDRFQDFGRRVFDWFRAPILEVKVRFTDRFRIASIGELSIADIEGETEAFFYDTLDLYTRQGWRNPKENKPAKYTLAVLFNPKEEFAPSTHRSILKLARVAETMDMEVEVIEKKDLLRLAEYDALFIRETTAIDNHTFRFARRAEQEGMPVIDDSTSILRCTNKVYLYELLSANKIPTPKTVVVDSLKNIERVEEEFAYPIVLKIPDGSFSRGVFKANDRRELEQMAEQLLDDSDVILAQEFMPTEHDWRVGVLDGEPLFVCQYMMAKKHWQIVRHSADGKVGWGNFKTFALDEVPAEVLDVAVRAAKLIGDGLYGVDLKQTEKGVFVIEINDNPNLDHGCEDLVAKDDLWRRVCRWFIDRIDAG</sequence>
<dbReference type="PANTHER" id="PTHR21621">
    <property type="entry name" value="RIBOSOMAL PROTEIN S6 MODIFICATION PROTEIN"/>
    <property type="match status" value="1"/>
</dbReference>
<dbReference type="Gene3D" id="3.30.470.20">
    <property type="entry name" value="ATP-grasp fold, B domain"/>
    <property type="match status" value="1"/>
</dbReference>
<proteinExistence type="predicted"/>
<dbReference type="SUPFAM" id="SSF56059">
    <property type="entry name" value="Glutathione synthetase ATP-binding domain-like"/>
    <property type="match status" value="1"/>
</dbReference>
<dbReference type="Pfam" id="PF14401">
    <property type="entry name" value="RLAN"/>
    <property type="match status" value="1"/>
</dbReference>
<accession>A0A0A0D1F7</accession>
<evidence type="ECO:0000259" key="2">
    <source>
        <dbReference type="PROSITE" id="PS50975"/>
    </source>
</evidence>
<dbReference type="InterPro" id="IPR013651">
    <property type="entry name" value="ATP-grasp_RimK-type"/>
</dbReference>
<evidence type="ECO:0000313" key="4">
    <source>
        <dbReference type="Proteomes" id="UP000029995"/>
    </source>
</evidence>
<dbReference type="GO" id="GO:0005737">
    <property type="term" value="C:cytoplasm"/>
    <property type="evidence" value="ECO:0007669"/>
    <property type="project" value="TreeGrafter"/>
</dbReference>
<evidence type="ECO:0000256" key="1">
    <source>
        <dbReference type="PROSITE-ProRule" id="PRU00409"/>
    </source>
</evidence>
<dbReference type="EMBL" id="JANX01000426">
    <property type="protein sequence ID" value="KGM31844.1"/>
    <property type="molecule type" value="Genomic_DNA"/>
</dbReference>
<evidence type="ECO:0000313" key="3">
    <source>
        <dbReference type="EMBL" id="KGM31844.1"/>
    </source>
</evidence>
<gene>
    <name evidence="3" type="ORF">P409_24850</name>
</gene>
<dbReference type="InterPro" id="IPR025839">
    <property type="entry name" value="RLAN_dom"/>
</dbReference>
<dbReference type="Gene3D" id="3.30.1490.20">
    <property type="entry name" value="ATP-grasp fold, A domain"/>
    <property type="match status" value="1"/>
</dbReference>
<dbReference type="Pfam" id="PF08443">
    <property type="entry name" value="RimK"/>
    <property type="match status" value="1"/>
</dbReference>
<keyword evidence="3" id="KW-0436">Ligase</keyword>
<dbReference type="OrthoDB" id="9800957at2"/>
<comment type="caution">
    <text evidence="3">The sequence shown here is derived from an EMBL/GenBank/DDBJ whole genome shotgun (WGS) entry which is preliminary data.</text>
</comment>
<dbReference type="Proteomes" id="UP000029995">
    <property type="component" value="Unassembled WGS sequence"/>
</dbReference>
<dbReference type="PANTHER" id="PTHR21621:SF0">
    <property type="entry name" value="BETA-CITRYLGLUTAMATE SYNTHASE B-RELATED"/>
    <property type="match status" value="1"/>
</dbReference>
<dbReference type="Gene3D" id="3.40.50.20">
    <property type="match status" value="1"/>
</dbReference>
<dbReference type="AlphaFoldDB" id="A0A0A0D1F7"/>
<protein>
    <submittedName>
        <fullName evidence="3">Carboxylate--amine ligase</fullName>
    </submittedName>
</protein>
<dbReference type="PROSITE" id="PS50975">
    <property type="entry name" value="ATP_GRASP"/>
    <property type="match status" value="1"/>
</dbReference>
<dbReference type="InterPro" id="IPR011761">
    <property type="entry name" value="ATP-grasp"/>
</dbReference>
<feature type="domain" description="ATP-grasp" evidence="2">
    <location>
        <begin position="290"/>
        <end position="481"/>
    </location>
</feature>
<dbReference type="GO" id="GO:0046872">
    <property type="term" value="F:metal ion binding"/>
    <property type="evidence" value="ECO:0007669"/>
    <property type="project" value="InterPro"/>
</dbReference>
<dbReference type="RefSeq" id="WP_034844867.1">
    <property type="nucleotide sequence ID" value="NZ_JANX01000426.1"/>
</dbReference>
<keyword evidence="1" id="KW-0547">Nucleotide-binding</keyword>
<reference evidence="3 4" key="1">
    <citation type="submission" date="2014-01" db="EMBL/GenBank/DDBJ databases">
        <title>Genome sequence determination for a cystic fibrosis isolate, Inquilinus limosus.</title>
        <authorList>
            <person name="Pino M."/>
            <person name="Di Conza J."/>
            <person name="Gutkind G."/>
        </authorList>
    </citation>
    <scope>NUCLEOTIDE SEQUENCE [LARGE SCALE GENOMIC DNA]</scope>
    <source>
        <strain evidence="3 4">MP06</strain>
    </source>
</reference>
<dbReference type="GO" id="GO:0005524">
    <property type="term" value="F:ATP binding"/>
    <property type="evidence" value="ECO:0007669"/>
    <property type="project" value="UniProtKB-UniRule"/>
</dbReference>
<keyword evidence="1" id="KW-0067">ATP-binding</keyword>